<keyword evidence="13" id="KW-0963">Cytoplasm</keyword>
<feature type="chain" id="PRO_5023564955" description="Arginine biosynthesis bifunctional protein ArgJ alpha chain" evidence="13">
    <location>
        <begin position="1"/>
        <end position="189"/>
    </location>
</feature>
<dbReference type="FunFam" id="3.30.2330.10:FF:000001">
    <property type="entry name" value="Arginine biosynthesis bifunctional protein ArgJ, mitochondrial"/>
    <property type="match status" value="1"/>
</dbReference>
<dbReference type="Proteomes" id="UP000192468">
    <property type="component" value="Unassembled WGS sequence"/>
</dbReference>
<evidence type="ECO:0000256" key="3">
    <source>
        <dbReference type="ARBA" id="ARBA00011475"/>
    </source>
</evidence>
<dbReference type="RefSeq" id="WP_084114497.1">
    <property type="nucleotide sequence ID" value="NZ_FWXH01000003.1"/>
</dbReference>
<evidence type="ECO:0000256" key="6">
    <source>
        <dbReference type="ARBA" id="ARBA00022679"/>
    </source>
</evidence>
<dbReference type="GO" id="GO:0004042">
    <property type="term" value="F:L-glutamate N-acetyltransferase activity"/>
    <property type="evidence" value="ECO:0007669"/>
    <property type="project" value="UniProtKB-UniRule"/>
</dbReference>
<dbReference type="EMBL" id="FWXH01000003">
    <property type="protein sequence ID" value="SMC20777.1"/>
    <property type="molecule type" value="Genomic_DNA"/>
</dbReference>
<comment type="similarity">
    <text evidence="2 13">Belongs to the ArgJ family.</text>
</comment>
<dbReference type="GO" id="GO:0004358">
    <property type="term" value="F:L-glutamate N-acetyltransferase activity, acting on acetyl-L-ornithine as donor"/>
    <property type="evidence" value="ECO:0007669"/>
    <property type="project" value="UniProtKB-UniRule"/>
</dbReference>
<evidence type="ECO:0000256" key="5">
    <source>
        <dbReference type="ARBA" id="ARBA00022605"/>
    </source>
</evidence>
<dbReference type="OrthoDB" id="9804242at2"/>
<comment type="catalytic activity">
    <reaction evidence="11 13">
        <text>N(2)-acetyl-L-ornithine + L-glutamate = N-acetyl-L-glutamate + L-ornithine</text>
        <dbReference type="Rhea" id="RHEA:15349"/>
        <dbReference type="ChEBI" id="CHEBI:29985"/>
        <dbReference type="ChEBI" id="CHEBI:44337"/>
        <dbReference type="ChEBI" id="CHEBI:46911"/>
        <dbReference type="ChEBI" id="CHEBI:57805"/>
        <dbReference type="EC" id="2.3.1.35"/>
    </reaction>
</comment>
<dbReference type="Gene3D" id="3.30.2330.10">
    <property type="entry name" value="arginine biosynthesis bifunctional protein suprefamily"/>
    <property type="match status" value="1"/>
</dbReference>
<evidence type="ECO:0000313" key="14">
    <source>
        <dbReference type="EMBL" id="SMC20777.1"/>
    </source>
</evidence>
<dbReference type="GO" id="GO:0005737">
    <property type="term" value="C:cytoplasm"/>
    <property type="evidence" value="ECO:0007669"/>
    <property type="project" value="UniProtKB-SubCell"/>
</dbReference>
<keyword evidence="15" id="KW-1185">Reference proteome</keyword>
<feature type="binding site" evidence="13">
    <location>
        <position position="190"/>
    </location>
    <ligand>
        <name>substrate</name>
    </ligand>
</feature>
<comment type="subunit">
    <text evidence="3 13">Heterotetramer of two alpha and two beta chains.</text>
</comment>
<dbReference type="GO" id="GO:0006592">
    <property type="term" value="P:ornithine biosynthetic process"/>
    <property type="evidence" value="ECO:0007669"/>
    <property type="project" value="TreeGrafter"/>
</dbReference>
<dbReference type="SUPFAM" id="SSF56266">
    <property type="entry name" value="DmpA/ArgJ-like"/>
    <property type="match status" value="1"/>
</dbReference>
<dbReference type="AlphaFoldDB" id="A0A1W1XAB4"/>
<evidence type="ECO:0000256" key="8">
    <source>
        <dbReference type="ARBA" id="ARBA00023268"/>
    </source>
</evidence>
<evidence type="ECO:0000313" key="15">
    <source>
        <dbReference type="Proteomes" id="UP000192468"/>
    </source>
</evidence>
<feature type="binding site" evidence="13">
    <location>
        <position position="179"/>
    </location>
    <ligand>
        <name>substrate</name>
    </ligand>
</feature>
<feature type="binding site" evidence="13">
    <location>
        <position position="153"/>
    </location>
    <ligand>
        <name>substrate</name>
    </ligand>
</feature>
<dbReference type="FunFam" id="3.60.70.12:FF:000001">
    <property type="entry name" value="Arginine biosynthesis bifunctional protein ArgJ, chloroplastic"/>
    <property type="match status" value="1"/>
</dbReference>
<evidence type="ECO:0000256" key="12">
    <source>
        <dbReference type="ARBA" id="ARBA00054976"/>
    </source>
</evidence>
<dbReference type="UniPathway" id="UPA00068">
    <property type="reaction ID" value="UER00106"/>
</dbReference>
<keyword evidence="5 13" id="KW-0028">Amino-acid biosynthesis</keyword>
<evidence type="ECO:0000256" key="13">
    <source>
        <dbReference type="HAMAP-Rule" id="MF_01106"/>
    </source>
</evidence>
<organism evidence="14 15">
    <name type="scientific">Clostridium acidisoli DSM 12555</name>
    <dbReference type="NCBI Taxonomy" id="1121291"/>
    <lineage>
        <taxon>Bacteria</taxon>
        <taxon>Bacillati</taxon>
        <taxon>Bacillota</taxon>
        <taxon>Clostridia</taxon>
        <taxon>Eubacteriales</taxon>
        <taxon>Clostridiaceae</taxon>
        <taxon>Clostridium</taxon>
    </lineage>
</organism>
<comment type="function">
    <text evidence="12 13">Catalyzes two activities which are involved in the cyclic version of arginine biosynthesis: the synthesis of N-acetylglutamate from glutamate and acetyl-CoA as the acetyl donor, and of ornithine by transacetylation between N(2)-acetylornithine and glutamate.</text>
</comment>
<evidence type="ECO:0000256" key="2">
    <source>
        <dbReference type="ARBA" id="ARBA00006774"/>
    </source>
</evidence>
<evidence type="ECO:0000256" key="11">
    <source>
        <dbReference type="ARBA" id="ARBA00049439"/>
    </source>
</evidence>
<dbReference type="NCBIfam" id="NF003802">
    <property type="entry name" value="PRK05388.1"/>
    <property type="match status" value="1"/>
</dbReference>
<dbReference type="PANTHER" id="PTHR23100">
    <property type="entry name" value="ARGININE BIOSYNTHESIS BIFUNCTIONAL PROTEIN ARGJ"/>
    <property type="match status" value="1"/>
</dbReference>
<comment type="subcellular location">
    <subcellularLocation>
        <location evidence="1 13">Cytoplasm</location>
    </subcellularLocation>
</comment>
<feature type="site" description="Involved in the stabilization of negative charge on the oxyanion by the formation of the oxyanion hole" evidence="13">
    <location>
        <position position="116"/>
    </location>
</feature>
<gene>
    <name evidence="13" type="primary">argJ</name>
    <name evidence="14" type="ORF">SAMN02745134_01090</name>
</gene>
<evidence type="ECO:0000256" key="4">
    <source>
        <dbReference type="ARBA" id="ARBA00022571"/>
    </source>
</evidence>
<accession>A0A1W1XAB4</accession>
<dbReference type="InterPro" id="IPR016117">
    <property type="entry name" value="ArgJ-like_dom_sf"/>
</dbReference>
<dbReference type="PANTHER" id="PTHR23100:SF0">
    <property type="entry name" value="ARGININE BIOSYNTHESIS BIFUNCTIONAL PROTEIN ARGJ, MITOCHONDRIAL"/>
    <property type="match status" value="1"/>
</dbReference>
<feature type="binding site" evidence="13">
    <location>
        <position position="402"/>
    </location>
    <ligand>
        <name>substrate</name>
    </ligand>
</feature>
<feature type="site" description="Involved in the stabilization of negative charge on the oxyanion by the formation of the oxyanion hole" evidence="13">
    <location>
        <position position="117"/>
    </location>
</feature>
<dbReference type="Gene3D" id="3.60.70.12">
    <property type="entry name" value="L-amino peptidase D-ALA esterase/amidase"/>
    <property type="match status" value="1"/>
</dbReference>
<feature type="binding site" evidence="13">
    <location>
        <position position="407"/>
    </location>
    <ligand>
        <name>substrate</name>
    </ligand>
</feature>
<feature type="active site" description="Nucleophile" evidence="13">
    <location>
        <position position="190"/>
    </location>
</feature>
<comment type="pathway">
    <text evidence="13">Amino-acid biosynthesis; L-arginine biosynthesis; L-ornithine and N-acetyl-L-glutamate from L-glutamate and N(2)-acetyl-L-ornithine (cyclic): step 1/1.</text>
</comment>
<dbReference type="GO" id="GO:0006526">
    <property type="term" value="P:L-arginine biosynthetic process"/>
    <property type="evidence" value="ECO:0007669"/>
    <property type="project" value="UniProtKB-UniRule"/>
</dbReference>
<feature type="site" description="Cleavage; by autolysis" evidence="13">
    <location>
        <begin position="189"/>
        <end position="190"/>
    </location>
</feature>
<dbReference type="InterPro" id="IPR042195">
    <property type="entry name" value="ArgJ_beta_C"/>
</dbReference>
<dbReference type="EC" id="2.3.1.1" evidence="13"/>
<evidence type="ECO:0000256" key="9">
    <source>
        <dbReference type="ARBA" id="ARBA00023315"/>
    </source>
</evidence>
<dbReference type="FunFam" id="3.10.20.340:FF:000001">
    <property type="entry name" value="Arginine biosynthesis bifunctional protein ArgJ, chloroplastic"/>
    <property type="match status" value="1"/>
</dbReference>
<dbReference type="STRING" id="1121291.SAMN02745134_01090"/>
<dbReference type="Pfam" id="PF01960">
    <property type="entry name" value="ArgJ"/>
    <property type="match status" value="1"/>
</dbReference>
<dbReference type="NCBIfam" id="TIGR00120">
    <property type="entry name" value="ArgJ"/>
    <property type="match status" value="1"/>
</dbReference>
<keyword evidence="9 13" id="KW-0012">Acyltransferase</keyword>
<dbReference type="InterPro" id="IPR002813">
    <property type="entry name" value="Arg_biosynth_ArgJ"/>
</dbReference>
<proteinExistence type="inferred from homology"/>
<evidence type="ECO:0000256" key="10">
    <source>
        <dbReference type="ARBA" id="ARBA00048372"/>
    </source>
</evidence>
<keyword evidence="4 13" id="KW-0055">Arginine biosynthesis</keyword>
<comment type="catalytic activity">
    <reaction evidence="10 13">
        <text>L-glutamate + acetyl-CoA = N-acetyl-L-glutamate + CoA + H(+)</text>
        <dbReference type="Rhea" id="RHEA:24292"/>
        <dbReference type="ChEBI" id="CHEBI:15378"/>
        <dbReference type="ChEBI" id="CHEBI:29985"/>
        <dbReference type="ChEBI" id="CHEBI:44337"/>
        <dbReference type="ChEBI" id="CHEBI:57287"/>
        <dbReference type="ChEBI" id="CHEBI:57288"/>
        <dbReference type="EC" id="2.3.1.1"/>
    </reaction>
</comment>
<name>A0A1W1XAB4_9CLOT</name>
<dbReference type="EC" id="2.3.1.35" evidence="13"/>
<sequence length="407" mass="43743">MKSIKILENKTITDVPFFKASGIHCGLKKSKKDLCVIYSERKAVAAAAFTRNIVKAAPVLLNMKTIDNNNIQAIVANSGNANACTGDKGYKDAELMAELTAQELNLSSSEVLVASTGVIGEPLPFDKIKTGIKLACDSLSYEGGEDAGKAIMTTDTFLKKLTIEFEIDGKKSMISAIAKGSGMIHPNMGTMLSFIATDANISKSMLNKSLKESVEDSYNMVSVDGDTSTNDMVIVLANGACENELIDSESKNYEAFKTALHFLNIELSKMIAKDGEGATKLLEVIVNHSKTLEDAKICSKAVITSSLVKAAFFGADANWGRILCALGYSGANLNVDAINIFFSNQIGTIQICKNGGNIGFDETLAKNILEEEKITITIDLNDGEYSATAWGCDLTYDYVKINGSYRS</sequence>
<keyword evidence="8 13" id="KW-0511">Multifunctional enzyme</keyword>
<dbReference type="HAMAP" id="MF_01106">
    <property type="entry name" value="ArgJ"/>
    <property type="match status" value="1"/>
</dbReference>
<keyword evidence="7 13" id="KW-0068">Autocatalytic cleavage</keyword>
<feature type="chain" id="PRO_5023564954" description="Arginine biosynthesis bifunctional protein ArgJ beta chain" evidence="13">
    <location>
        <begin position="190"/>
        <end position="407"/>
    </location>
</feature>
<protein>
    <recommendedName>
        <fullName evidence="13">Arginine biosynthesis bifunctional protein ArgJ</fullName>
    </recommendedName>
    <domain>
        <recommendedName>
            <fullName evidence="13">Glutamate N-acetyltransferase</fullName>
            <ecNumber evidence="13">2.3.1.35</ecNumber>
        </recommendedName>
        <alternativeName>
            <fullName evidence="13">Ornithine acetyltransferase</fullName>
            <shortName evidence="13">OATase</shortName>
        </alternativeName>
        <alternativeName>
            <fullName evidence="13">Ornithine transacetylase</fullName>
        </alternativeName>
    </domain>
    <domain>
        <recommendedName>
            <fullName evidence="13">Amino-acid acetyltransferase</fullName>
            <ecNumber evidence="13">2.3.1.1</ecNumber>
        </recommendedName>
        <alternativeName>
            <fullName evidence="13">N-acetylglutamate synthase</fullName>
            <shortName evidence="13">AGSase</shortName>
        </alternativeName>
    </domain>
    <component>
        <recommendedName>
            <fullName evidence="13">Arginine biosynthesis bifunctional protein ArgJ alpha chain</fullName>
        </recommendedName>
    </component>
    <component>
        <recommendedName>
            <fullName evidence="13">Arginine biosynthesis bifunctional protein ArgJ beta chain</fullName>
        </recommendedName>
    </component>
</protein>
<evidence type="ECO:0000256" key="7">
    <source>
        <dbReference type="ARBA" id="ARBA00022813"/>
    </source>
</evidence>
<feature type="binding site" evidence="13">
    <location>
        <position position="276"/>
    </location>
    <ligand>
        <name>substrate</name>
    </ligand>
</feature>
<dbReference type="CDD" id="cd02152">
    <property type="entry name" value="OAT"/>
    <property type="match status" value="1"/>
</dbReference>
<comment type="pathway">
    <text evidence="13">Amino-acid biosynthesis; L-arginine biosynthesis; N(2)-acetyl-L-ornithine from L-glutamate: step 1/4.</text>
</comment>
<keyword evidence="6 13" id="KW-0808">Transferase</keyword>
<evidence type="ECO:0000256" key="1">
    <source>
        <dbReference type="ARBA" id="ARBA00004496"/>
    </source>
</evidence>
<reference evidence="14 15" key="1">
    <citation type="submission" date="2017-04" db="EMBL/GenBank/DDBJ databases">
        <authorList>
            <person name="Afonso C.L."/>
            <person name="Miller P.J."/>
            <person name="Scott M.A."/>
            <person name="Spackman E."/>
            <person name="Goraichik I."/>
            <person name="Dimitrov K.M."/>
            <person name="Suarez D.L."/>
            <person name="Swayne D.E."/>
        </authorList>
    </citation>
    <scope>NUCLEOTIDE SEQUENCE [LARGE SCALE GENOMIC DNA]</scope>
    <source>
        <strain evidence="14 15">DSM 12555</strain>
    </source>
</reference>
<dbReference type="Gene3D" id="3.10.20.340">
    <property type="entry name" value="ArgJ beta chain, C-terminal domain"/>
    <property type="match status" value="1"/>
</dbReference>